<organism evidence="1 2">
    <name type="scientific">Bradyrhizobium lablabi</name>
    <dbReference type="NCBI Taxonomy" id="722472"/>
    <lineage>
        <taxon>Bacteria</taxon>
        <taxon>Pseudomonadati</taxon>
        <taxon>Pseudomonadota</taxon>
        <taxon>Alphaproteobacteria</taxon>
        <taxon>Hyphomicrobiales</taxon>
        <taxon>Nitrobacteraceae</taxon>
        <taxon>Bradyrhizobium</taxon>
    </lineage>
</organism>
<reference evidence="1 2" key="1">
    <citation type="submission" date="2016-11" db="EMBL/GenBank/DDBJ databases">
        <authorList>
            <person name="Jaros S."/>
            <person name="Januszkiewicz K."/>
            <person name="Wedrychowicz H."/>
        </authorList>
    </citation>
    <scope>NUCLEOTIDE SEQUENCE [LARGE SCALE GENOMIC DNA]</scope>
    <source>
        <strain evidence="1 2">GAS499</strain>
    </source>
</reference>
<name>A0A1M7E683_9BRAD</name>
<sequence>MPLARRRFELIFLGLYLAAILVGTSMEALTQMLAR</sequence>
<dbReference type="EMBL" id="LT670844">
    <property type="protein sequence ID" value="SHL87237.1"/>
    <property type="molecule type" value="Genomic_DNA"/>
</dbReference>
<evidence type="ECO:0000313" key="1">
    <source>
        <dbReference type="EMBL" id="SHL87237.1"/>
    </source>
</evidence>
<proteinExistence type="predicted"/>
<protein>
    <submittedName>
        <fullName evidence="1">Uncharacterized protein</fullName>
    </submittedName>
</protein>
<gene>
    <name evidence="1" type="ORF">SAMN05444159_7054</name>
</gene>
<dbReference type="Proteomes" id="UP000189935">
    <property type="component" value="Chromosome I"/>
</dbReference>
<evidence type="ECO:0000313" key="2">
    <source>
        <dbReference type="Proteomes" id="UP000189935"/>
    </source>
</evidence>
<accession>A0A1M7E683</accession>
<dbReference type="AlphaFoldDB" id="A0A1M7E683"/>